<organism evidence="2 3">
    <name type="scientific">Streptomyces violaceusniger</name>
    <dbReference type="NCBI Taxonomy" id="68280"/>
    <lineage>
        <taxon>Bacteria</taxon>
        <taxon>Bacillati</taxon>
        <taxon>Actinomycetota</taxon>
        <taxon>Actinomycetes</taxon>
        <taxon>Kitasatosporales</taxon>
        <taxon>Streptomycetaceae</taxon>
        <taxon>Streptomyces</taxon>
        <taxon>Streptomyces violaceusniger group</taxon>
    </lineage>
</organism>
<keyword evidence="3" id="KW-1185">Reference proteome</keyword>
<comment type="caution">
    <text evidence="2">The sequence shown here is derived from an EMBL/GenBank/DDBJ whole genome shotgun (WGS) entry which is preliminary data.</text>
</comment>
<reference evidence="2 3" key="1">
    <citation type="journal article" date="2020" name="Int. J. Syst. Evol. Microbiol.">
        <title>Reclassification of Streptomyces castelarensis and Streptomyces sporoclivatus as later heterotypic synonyms of Streptomyces antimycoticus.</title>
        <authorList>
            <person name="Komaki H."/>
            <person name="Tamura T."/>
        </authorList>
    </citation>
    <scope>NUCLEOTIDE SEQUENCE [LARGE SCALE GENOMIC DNA]</scope>
    <source>
        <strain evidence="2 3">NBRC 13459</strain>
    </source>
</reference>
<dbReference type="EMBL" id="BJHW01000001">
    <property type="protein sequence ID" value="GDY51933.1"/>
    <property type="molecule type" value="Genomic_DNA"/>
</dbReference>
<dbReference type="Proteomes" id="UP000301309">
    <property type="component" value="Unassembled WGS sequence"/>
</dbReference>
<evidence type="ECO:0000313" key="3">
    <source>
        <dbReference type="Proteomes" id="UP000301309"/>
    </source>
</evidence>
<evidence type="ECO:0000256" key="1">
    <source>
        <dbReference type="SAM" id="MobiDB-lite"/>
    </source>
</evidence>
<sequence length="82" mass="8782">MAKQEAKRNRPAPLRSRTTSSAYAQVKSGPTGTKPGGGAVWNVPAPRARPMAERGEWAFGRCWYVKSGGADRAGSRLLHADS</sequence>
<name>A0A4D4L1R8_STRVO</name>
<evidence type="ECO:0000313" key="2">
    <source>
        <dbReference type="EMBL" id="GDY51933.1"/>
    </source>
</evidence>
<dbReference type="AlphaFoldDB" id="A0A4D4L1R8"/>
<accession>A0A4D4L1R8</accession>
<proteinExistence type="predicted"/>
<feature type="region of interest" description="Disordered" evidence="1">
    <location>
        <begin position="1"/>
        <end position="44"/>
    </location>
</feature>
<gene>
    <name evidence="2" type="ORF">SVIO_025560</name>
</gene>
<protein>
    <submittedName>
        <fullName evidence="2">Uncharacterized protein</fullName>
    </submittedName>
</protein>